<reference evidence="1" key="1">
    <citation type="journal article" date="2014" name="Front. Microbiol.">
        <title>High frequency of phylogenetically diverse reductive dehalogenase-homologous genes in deep subseafloor sedimentary metagenomes.</title>
        <authorList>
            <person name="Kawai M."/>
            <person name="Futagami T."/>
            <person name="Toyoda A."/>
            <person name="Takaki Y."/>
            <person name="Nishi S."/>
            <person name="Hori S."/>
            <person name="Arai W."/>
            <person name="Tsubouchi T."/>
            <person name="Morono Y."/>
            <person name="Uchiyama I."/>
            <person name="Ito T."/>
            <person name="Fujiyama A."/>
            <person name="Inagaki F."/>
            <person name="Takami H."/>
        </authorList>
    </citation>
    <scope>NUCLEOTIDE SEQUENCE</scope>
    <source>
        <strain evidence="1">Expedition CK06-06</strain>
    </source>
</reference>
<gene>
    <name evidence="1" type="ORF">S01H4_49640</name>
</gene>
<sequence>MADVAFSGLSALTSLAVGDLFCLTDINGASEKSVKVTLATLRDFLIITGQYLRPTFTYKDEDEIYVDGGFYDVDGKYCAWASQLTLDIGSPSASTWYYVYIDNSDVTSGTALT</sequence>
<feature type="non-terminal residue" evidence="1">
    <location>
        <position position="113"/>
    </location>
</feature>
<evidence type="ECO:0000313" key="1">
    <source>
        <dbReference type="EMBL" id="GAH01143.1"/>
    </source>
</evidence>
<accession>X1DXN0</accession>
<protein>
    <submittedName>
        <fullName evidence="1">Uncharacterized protein</fullName>
    </submittedName>
</protein>
<proteinExistence type="predicted"/>
<name>X1DXN0_9ZZZZ</name>
<comment type="caution">
    <text evidence="1">The sequence shown here is derived from an EMBL/GenBank/DDBJ whole genome shotgun (WGS) entry which is preliminary data.</text>
</comment>
<dbReference type="AlphaFoldDB" id="X1DXN0"/>
<dbReference type="EMBL" id="BART01028106">
    <property type="protein sequence ID" value="GAH01143.1"/>
    <property type="molecule type" value="Genomic_DNA"/>
</dbReference>
<organism evidence="1">
    <name type="scientific">marine sediment metagenome</name>
    <dbReference type="NCBI Taxonomy" id="412755"/>
    <lineage>
        <taxon>unclassified sequences</taxon>
        <taxon>metagenomes</taxon>
        <taxon>ecological metagenomes</taxon>
    </lineage>
</organism>